<evidence type="ECO:0000256" key="1">
    <source>
        <dbReference type="ARBA" id="ARBA00005495"/>
    </source>
</evidence>
<dbReference type="InterPro" id="IPR052355">
    <property type="entry name" value="CENP-V-like"/>
</dbReference>
<evidence type="ECO:0000313" key="6">
    <source>
        <dbReference type="Proteomes" id="UP000662747"/>
    </source>
</evidence>
<protein>
    <submittedName>
        <fullName evidence="5">GFA family protein</fullName>
    </submittedName>
</protein>
<comment type="similarity">
    <text evidence="1">Belongs to the Gfa family.</text>
</comment>
<dbReference type="SUPFAM" id="SSF51316">
    <property type="entry name" value="Mss4-like"/>
    <property type="match status" value="1"/>
</dbReference>
<name>A0ABX7NPZ3_9BACT</name>
<evidence type="ECO:0000259" key="4">
    <source>
        <dbReference type="PROSITE" id="PS51891"/>
    </source>
</evidence>
<dbReference type="Gene3D" id="2.170.150.70">
    <property type="match status" value="1"/>
</dbReference>
<feature type="domain" description="CENP-V/GFA" evidence="4">
    <location>
        <begin position="16"/>
        <end position="126"/>
    </location>
</feature>
<evidence type="ECO:0000256" key="3">
    <source>
        <dbReference type="ARBA" id="ARBA00022833"/>
    </source>
</evidence>
<evidence type="ECO:0000313" key="5">
    <source>
        <dbReference type="EMBL" id="QSQ19519.1"/>
    </source>
</evidence>
<proteinExistence type="inferred from homology"/>
<dbReference type="Pfam" id="PF04828">
    <property type="entry name" value="GFA"/>
    <property type="match status" value="1"/>
</dbReference>
<dbReference type="PANTHER" id="PTHR28620:SF1">
    <property type="entry name" value="CENP-V_GFA DOMAIN-CONTAINING PROTEIN"/>
    <property type="match status" value="1"/>
</dbReference>
<accession>A0ABX7NPZ3</accession>
<sequence>MSETQTQKTQSNLEWKKGGCLCGAVRFEAQVDLTAPVGRCNCTICTKVGSTGTVVKPSAFRLVSGEEHLGRWSKGGSPNYRVFCKQCGTQVFGEGNVPELGGEFRSVNVNCLDDVDLTELNIGYWDGRHDNWQAGMRPQPWPVRARA</sequence>
<dbReference type="PROSITE" id="PS51891">
    <property type="entry name" value="CENP_V_GFA"/>
    <property type="match status" value="1"/>
</dbReference>
<dbReference type="PANTHER" id="PTHR28620">
    <property type="entry name" value="CENTROMERE PROTEIN V"/>
    <property type="match status" value="1"/>
</dbReference>
<evidence type="ECO:0000256" key="2">
    <source>
        <dbReference type="ARBA" id="ARBA00022723"/>
    </source>
</evidence>
<keyword evidence="6" id="KW-1185">Reference proteome</keyword>
<dbReference type="Proteomes" id="UP000662747">
    <property type="component" value="Chromosome"/>
</dbReference>
<organism evidence="5 6">
    <name type="scientific">Pyxidicoccus parkwayensis</name>
    <dbReference type="NCBI Taxonomy" id="2813578"/>
    <lineage>
        <taxon>Bacteria</taxon>
        <taxon>Pseudomonadati</taxon>
        <taxon>Myxococcota</taxon>
        <taxon>Myxococcia</taxon>
        <taxon>Myxococcales</taxon>
        <taxon>Cystobacterineae</taxon>
        <taxon>Myxococcaceae</taxon>
        <taxon>Pyxidicoccus</taxon>
    </lineage>
</organism>
<keyword evidence="2" id="KW-0479">Metal-binding</keyword>
<dbReference type="InterPro" id="IPR006913">
    <property type="entry name" value="CENP-V/GFA"/>
</dbReference>
<reference evidence="5 6" key="1">
    <citation type="submission" date="2021-02" db="EMBL/GenBank/DDBJ databases">
        <title>De Novo genome assembly of isolated myxobacteria.</title>
        <authorList>
            <person name="Stevens D.C."/>
        </authorList>
    </citation>
    <scope>NUCLEOTIDE SEQUENCE [LARGE SCALE GENOMIC DNA]</scope>
    <source>
        <strain evidence="6">SCPEA02</strain>
    </source>
</reference>
<dbReference type="EMBL" id="CP071090">
    <property type="protein sequence ID" value="QSQ19519.1"/>
    <property type="molecule type" value="Genomic_DNA"/>
</dbReference>
<dbReference type="RefSeq" id="WP_206721103.1">
    <property type="nucleotide sequence ID" value="NZ_CP071090.1"/>
</dbReference>
<keyword evidence="3" id="KW-0862">Zinc</keyword>
<dbReference type="InterPro" id="IPR011057">
    <property type="entry name" value="Mss4-like_sf"/>
</dbReference>
<gene>
    <name evidence="5" type="ORF">JY651_29900</name>
</gene>